<sequence length="45" mass="5045">MDNITLGAEFDARIRGALKRASYSLFLFTPGSLKRPWINTKFGAL</sequence>
<accession>A0A7W8K006</accession>
<proteinExistence type="predicted"/>
<gene>
    <name evidence="1" type="ORF">HNQ08_005418</name>
</gene>
<evidence type="ECO:0000313" key="2">
    <source>
        <dbReference type="Proteomes" id="UP000552709"/>
    </source>
</evidence>
<dbReference type="EMBL" id="JACHFL010000034">
    <property type="protein sequence ID" value="MBB5366289.1"/>
    <property type="molecule type" value="Genomic_DNA"/>
</dbReference>
<evidence type="ECO:0000313" key="1">
    <source>
        <dbReference type="EMBL" id="MBB5366289.1"/>
    </source>
</evidence>
<dbReference type="Proteomes" id="UP000552709">
    <property type="component" value="Unassembled WGS sequence"/>
</dbReference>
<organism evidence="1 2">
    <name type="scientific">Deinococcus humi</name>
    <dbReference type="NCBI Taxonomy" id="662880"/>
    <lineage>
        <taxon>Bacteria</taxon>
        <taxon>Thermotogati</taxon>
        <taxon>Deinococcota</taxon>
        <taxon>Deinococci</taxon>
        <taxon>Deinococcales</taxon>
        <taxon>Deinococcaceae</taxon>
        <taxon>Deinococcus</taxon>
    </lineage>
</organism>
<name>A0A7W8K006_9DEIO</name>
<evidence type="ECO:0008006" key="3">
    <source>
        <dbReference type="Google" id="ProtNLM"/>
    </source>
</evidence>
<reference evidence="1 2" key="1">
    <citation type="submission" date="2020-08" db="EMBL/GenBank/DDBJ databases">
        <title>Genomic Encyclopedia of Type Strains, Phase IV (KMG-IV): sequencing the most valuable type-strain genomes for metagenomic binning, comparative biology and taxonomic classification.</title>
        <authorList>
            <person name="Goeker M."/>
        </authorList>
    </citation>
    <scope>NUCLEOTIDE SEQUENCE [LARGE SCALE GENOMIC DNA]</scope>
    <source>
        <strain evidence="1 2">DSM 27939</strain>
    </source>
</reference>
<keyword evidence="2" id="KW-1185">Reference proteome</keyword>
<comment type="caution">
    <text evidence="1">The sequence shown here is derived from an EMBL/GenBank/DDBJ whole genome shotgun (WGS) entry which is preliminary data.</text>
</comment>
<protein>
    <recommendedName>
        <fullName evidence="3">TIR domain-containing protein</fullName>
    </recommendedName>
</protein>
<dbReference type="AlphaFoldDB" id="A0A7W8K006"/>